<proteinExistence type="predicted"/>
<protein>
    <submittedName>
        <fullName evidence="1">Uncharacterized protein</fullName>
    </submittedName>
</protein>
<dbReference type="EMBL" id="QKUF01000037">
    <property type="protein sequence ID" value="PZW21071.1"/>
    <property type="molecule type" value="Genomic_DNA"/>
</dbReference>
<dbReference type="AlphaFoldDB" id="A0A326TVH3"/>
<evidence type="ECO:0000313" key="1">
    <source>
        <dbReference type="EMBL" id="PZW21071.1"/>
    </source>
</evidence>
<name>A0A326TVH3_THEHA</name>
<comment type="caution">
    <text evidence="1">The sequence shown here is derived from an EMBL/GenBank/DDBJ whole genome shotgun (WGS) entry which is preliminary data.</text>
</comment>
<evidence type="ECO:0000313" key="2">
    <source>
        <dbReference type="Proteomes" id="UP000248806"/>
    </source>
</evidence>
<organism evidence="1 2">
    <name type="scientific">Thermosporothrix hazakensis</name>
    <dbReference type="NCBI Taxonomy" id="644383"/>
    <lineage>
        <taxon>Bacteria</taxon>
        <taxon>Bacillati</taxon>
        <taxon>Chloroflexota</taxon>
        <taxon>Ktedonobacteria</taxon>
        <taxon>Ktedonobacterales</taxon>
        <taxon>Thermosporotrichaceae</taxon>
        <taxon>Thermosporothrix</taxon>
    </lineage>
</organism>
<accession>A0A326TVH3</accession>
<sequence>MQQEQQTIVTQGLPVEALAFLRHCGCELTYSEKTVTIQYPPQTQVSFERYRINTRFCRVEFPCGLQVETASDVASPFTRVLIDPRDLLGFLHHFPEKVREERAYNEQ</sequence>
<dbReference type="RefSeq" id="WP_111325966.1">
    <property type="nucleotide sequence ID" value="NZ_BIFX01000001.1"/>
</dbReference>
<dbReference type="Proteomes" id="UP000248806">
    <property type="component" value="Unassembled WGS sequence"/>
</dbReference>
<gene>
    <name evidence="1" type="ORF">EI42_05726</name>
</gene>
<keyword evidence="2" id="KW-1185">Reference proteome</keyword>
<reference evidence="1 2" key="1">
    <citation type="submission" date="2018-06" db="EMBL/GenBank/DDBJ databases">
        <title>Genomic Encyclopedia of Archaeal and Bacterial Type Strains, Phase II (KMG-II): from individual species to whole genera.</title>
        <authorList>
            <person name="Goeker M."/>
        </authorList>
    </citation>
    <scope>NUCLEOTIDE SEQUENCE [LARGE SCALE GENOMIC DNA]</scope>
    <source>
        <strain evidence="1 2">ATCC BAA-1881</strain>
    </source>
</reference>